<gene>
    <name evidence="1" type="ORF">DPRO_4027</name>
</gene>
<dbReference type="EMBL" id="LT907975">
    <property type="protein sequence ID" value="SOB60946.1"/>
    <property type="molecule type" value="Genomic_DNA"/>
</dbReference>
<dbReference type="RefSeq" id="WP_097013605.1">
    <property type="nucleotide sequence ID" value="NZ_LT907975.1"/>
</dbReference>
<dbReference type="KEGG" id="pprf:DPRO_4027"/>
<reference evidence="2" key="1">
    <citation type="submission" date="2017-09" db="EMBL/GenBank/DDBJ databases">
        <authorList>
            <person name="Regsiter A."/>
            <person name="William W."/>
        </authorList>
    </citation>
    <scope>NUCLEOTIDE SEQUENCE [LARGE SCALE GENOMIC DNA]</scope>
    <source>
        <strain evidence="2">500-1</strain>
    </source>
</reference>
<protein>
    <submittedName>
        <fullName evidence="1">Uncharacterized protein</fullName>
    </submittedName>
</protein>
<dbReference type="OrthoDB" id="5464855at2"/>
<dbReference type="AlphaFoldDB" id="A0A2C8FEU6"/>
<evidence type="ECO:0000313" key="1">
    <source>
        <dbReference type="EMBL" id="SOB60946.1"/>
    </source>
</evidence>
<organism evidence="1 2">
    <name type="scientific">Pseudodesulfovibrio profundus</name>
    <dbReference type="NCBI Taxonomy" id="57320"/>
    <lineage>
        <taxon>Bacteria</taxon>
        <taxon>Pseudomonadati</taxon>
        <taxon>Thermodesulfobacteriota</taxon>
        <taxon>Desulfovibrionia</taxon>
        <taxon>Desulfovibrionales</taxon>
        <taxon>Desulfovibrionaceae</taxon>
    </lineage>
</organism>
<sequence>MTKYLINEQYDVDDPNVSKQFGKGDRREDFADAWQQTGNVILVGLTGSGKLALAHLLAERTGLPVVVPSDSREAVAEMGAEGKIIVLRDEVLEQEEVRSTVHGAGKVFYLMVDSNRLAERVADRDGVEDQDELWRQLSARLALMEPVFYSTLHFILQASGQPEDMLDDALEKIAF</sequence>
<proteinExistence type="predicted"/>
<dbReference type="InterPro" id="IPR027417">
    <property type="entry name" value="P-loop_NTPase"/>
</dbReference>
<evidence type="ECO:0000313" key="2">
    <source>
        <dbReference type="Proteomes" id="UP000219215"/>
    </source>
</evidence>
<keyword evidence="2" id="KW-1185">Reference proteome</keyword>
<accession>A0A2C8FEU6</accession>
<dbReference type="SUPFAM" id="SSF52540">
    <property type="entry name" value="P-loop containing nucleoside triphosphate hydrolases"/>
    <property type="match status" value="1"/>
</dbReference>
<dbReference type="Proteomes" id="UP000219215">
    <property type="component" value="Chromosome DPRO"/>
</dbReference>
<name>A0A2C8FEU6_9BACT</name>
<dbReference type="Gene3D" id="3.40.50.300">
    <property type="entry name" value="P-loop containing nucleotide triphosphate hydrolases"/>
    <property type="match status" value="1"/>
</dbReference>